<dbReference type="EMBL" id="MHSL01000028">
    <property type="protein sequence ID" value="OHA43245.1"/>
    <property type="molecule type" value="Genomic_DNA"/>
</dbReference>
<reference evidence="1 2" key="1">
    <citation type="journal article" date="2016" name="Nat. Commun.">
        <title>Thousands of microbial genomes shed light on interconnected biogeochemical processes in an aquifer system.</title>
        <authorList>
            <person name="Anantharaman K."/>
            <person name="Brown C.T."/>
            <person name="Hug L.A."/>
            <person name="Sharon I."/>
            <person name="Castelle C.J."/>
            <person name="Probst A.J."/>
            <person name="Thomas B.C."/>
            <person name="Singh A."/>
            <person name="Wilkins M.J."/>
            <person name="Karaoz U."/>
            <person name="Brodie E.L."/>
            <person name="Williams K.H."/>
            <person name="Hubbard S.S."/>
            <person name="Banfield J.F."/>
        </authorList>
    </citation>
    <scope>NUCLEOTIDE SEQUENCE [LARGE SCALE GENOMIC DNA]</scope>
</reference>
<accession>A0A1G2P4G5</accession>
<protein>
    <submittedName>
        <fullName evidence="1">Uncharacterized protein</fullName>
    </submittedName>
</protein>
<comment type="caution">
    <text evidence="1">The sequence shown here is derived from an EMBL/GenBank/DDBJ whole genome shotgun (WGS) entry which is preliminary data.</text>
</comment>
<dbReference type="Proteomes" id="UP000176355">
    <property type="component" value="Unassembled WGS sequence"/>
</dbReference>
<gene>
    <name evidence="1" type="ORF">A3G03_00800</name>
</gene>
<evidence type="ECO:0000313" key="2">
    <source>
        <dbReference type="Proteomes" id="UP000176355"/>
    </source>
</evidence>
<sequence length="252" mass="28546">MYFEFDEESKKGNEYESFLAKLRQLKFAKIVFVQAPRRDLTAFVGLDGLVTDSVPWFGDCYAQLGNEGRERAEKIYSYYFGQAGGDTGEDIFFCKKSRSGLEKVCFLPTYLPDSGQFTPRVGDIIFGHTGIGREGRGLRFLWWQTASFADKHFADLLCGRAIFSPGKLEKKLRVMQDGQPNHTLFLLAQALKKEPDLDFFVDLARSRKGMPIGPWLNHHISRIRPDFCAAFERAMQETGKPTPLDSGGVQHP</sequence>
<organism evidence="1 2">
    <name type="scientific">Candidatus Taylorbacteria bacterium RIFCSPLOWO2_12_FULL_44_15c</name>
    <dbReference type="NCBI Taxonomy" id="1802333"/>
    <lineage>
        <taxon>Bacteria</taxon>
        <taxon>Candidatus Tayloriibacteriota</taxon>
    </lineage>
</organism>
<dbReference type="AlphaFoldDB" id="A0A1G2P4G5"/>
<name>A0A1G2P4G5_9BACT</name>
<proteinExistence type="predicted"/>
<evidence type="ECO:0000313" key="1">
    <source>
        <dbReference type="EMBL" id="OHA43245.1"/>
    </source>
</evidence>